<evidence type="ECO:0000313" key="3">
    <source>
        <dbReference type="EMBL" id="MBP2179686.1"/>
    </source>
</evidence>
<dbReference type="EMBL" id="JAGGMS010000001">
    <property type="protein sequence ID" value="MBP2179686.1"/>
    <property type="molecule type" value="Genomic_DNA"/>
</dbReference>
<sequence length="318" mass="32962">MSIRKGALVAAALLTGITAGTGVASAAPAYEHYVALGDSYTSGPLIPFMRLDPLGCARSTNNYPSFLARNLDVGSFTDVSCGGADTTNMTAAQSVPLGSNPPQFNALKADTDLVTIGIGGNDYGVFGTLVGDCPPLREQDPTGSPCRDKFTVDGVDTIKQRIEQTGTRVTAVLDGVHERSPNAKVVLVGYPRIGPPTGTCPNILPFADGDLRWLDSVEQELNGALAKAAAEDGDTTFVDMYPASLGHDACAPGGAAWIQGKDINLLAALNYHPRRSGMIGVATQVQGALTGKTPAKLKAPAYDGPVADRKTVAGVYGR</sequence>
<dbReference type="RefSeq" id="WP_372443974.1">
    <property type="nucleotide sequence ID" value="NZ_JAGGMS010000001.1"/>
</dbReference>
<feature type="domain" description="SGNH hydrolase-type esterase" evidence="2">
    <location>
        <begin position="35"/>
        <end position="275"/>
    </location>
</feature>
<evidence type="ECO:0000256" key="1">
    <source>
        <dbReference type="SAM" id="SignalP"/>
    </source>
</evidence>
<keyword evidence="1" id="KW-0732">Signal</keyword>
<comment type="caution">
    <text evidence="3">The sequence shown here is derived from an EMBL/GenBank/DDBJ whole genome shotgun (WGS) entry which is preliminary data.</text>
</comment>
<dbReference type="Gene3D" id="3.40.50.1110">
    <property type="entry name" value="SGNH hydrolase"/>
    <property type="match status" value="1"/>
</dbReference>
<evidence type="ECO:0000313" key="4">
    <source>
        <dbReference type="Proteomes" id="UP000741013"/>
    </source>
</evidence>
<dbReference type="PANTHER" id="PTHR37981">
    <property type="entry name" value="LIPASE 2"/>
    <property type="match status" value="1"/>
</dbReference>
<dbReference type="CDD" id="cd01823">
    <property type="entry name" value="SEST_like"/>
    <property type="match status" value="1"/>
</dbReference>
<name>A0ABS4PJT1_9PSEU</name>
<feature type="chain" id="PRO_5046778301" evidence="1">
    <location>
        <begin position="27"/>
        <end position="318"/>
    </location>
</feature>
<dbReference type="InterPro" id="IPR037460">
    <property type="entry name" value="SEST-like"/>
</dbReference>
<keyword evidence="4" id="KW-1185">Reference proteome</keyword>
<feature type="signal peptide" evidence="1">
    <location>
        <begin position="1"/>
        <end position="26"/>
    </location>
</feature>
<reference evidence="3 4" key="1">
    <citation type="submission" date="2021-03" db="EMBL/GenBank/DDBJ databases">
        <title>Sequencing the genomes of 1000 actinobacteria strains.</title>
        <authorList>
            <person name="Klenk H.-P."/>
        </authorList>
    </citation>
    <scope>NUCLEOTIDE SEQUENCE [LARGE SCALE GENOMIC DNA]</scope>
    <source>
        <strain evidence="3 4">DSM 45510</strain>
    </source>
</reference>
<gene>
    <name evidence="3" type="ORF">JOM49_001212</name>
</gene>
<proteinExistence type="predicted"/>
<accession>A0ABS4PJT1</accession>
<dbReference type="SUPFAM" id="SSF52266">
    <property type="entry name" value="SGNH hydrolase"/>
    <property type="match status" value="1"/>
</dbReference>
<protein>
    <submittedName>
        <fullName evidence="3">Lysophospholipase L1-like esterase</fullName>
    </submittedName>
</protein>
<dbReference type="Proteomes" id="UP000741013">
    <property type="component" value="Unassembled WGS sequence"/>
</dbReference>
<organism evidence="3 4">
    <name type="scientific">Amycolatopsis magusensis</name>
    <dbReference type="NCBI Taxonomy" id="882444"/>
    <lineage>
        <taxon>Bacteria</taxon>
        <taxon>Bacillati</taxon>
        <taxon>Actinomycetota</taxon>
        <taxon>Actinomycetes</taxon>
        <taxon>Pseudonocardiales</taxon>
        <taxon>Pseudonocardiaceae</taxon>
        <taxon>Amycolatopsis</taxon>
    </lineage>
</organism>
<dbReference type="PANTHER" id="PTHR37981:SF1">
    <property type="entry name" value="SGNH HYDROLASE-TYPE ESTERASE DOMAIN-CONTAINING PROTEIN"/>
    <property type="match status" value="1"/>
</dbReference>
<evidence type="ECO:0000259" key="2">
    <source>
        <dbReference type="Pfam" id="PF13472"/>
    </source>
</evidence>
<dbReference type="InterPro" id="IPR036514">
    <property type="entry name" value="SGNH_hydro_sf"/>
</dbReference>
<dbReference type="Pfam" id="PF13472">
    <property type="entry name" value="Lipase_GDSL_2"/>
    <property type="match status" value="1"/>
</dbReference>
<dbReference type="InterPro" id="IPR013830">
    <property type="entry name" value="SGNH_hydro"/>
</dbReference>